<name>A0AA41ZHZ3_9GAMM</name>
<dbReference type="InterPro" id="IPR044053">
    <property type="entry name" value="AsaB-like"/>
</dbReference>
<evidence type="ECO:0000313" key="2">
    <source>
        <dbReference type="EMBL" id="MCX2524193.1"/>
    </source>
</evidence>
<evidence type="ECO:0000313" key="3">
    <source>
        <dbReference type="Proteomes" id="UP001165678"/>
    </source>
</evidence>
<dbReference type="PANTHER" id="PTHR34598">
    <property type="entry name" value="BLL6449 PROTEIN"/>
    <property type="match status" value="1"/>
</dbReference>
<feature type="region of interest" description="Disordered" evidence="1">
    <location>
        <begin position="236"/>
        <end position="266"/>
    </location>
</feature>
<dbReference type="EMBL" id="JAPIVE010000002">
    <property type="protein sequence ID" value="MCX2524193.1"/>
    <property type="molecule type" value="Genomic_DNA"/>
</dbReference>
<dbReference type="PANTHER" id="PTHR34598:SF3">
    <property type="entry name" value="OXIDOREDUCTASE AN1597"/>
    <property type="match status" value="1"/>
</dbReference>
<keyword evidence="3" id="KW-1185">Reference proteome</keyword>
<dbReference type="NCBIfam" id="NF041278">
    <property type="entry name" value="CmcJ_NvfI_EfuI"/>
    <property type="match status" value="1"/>
</dbReference>
<proteinExistence type="predicted"/>
<dbReference type="GO" id="GO:0016491">
    <property type="term" value="F:oxidoreductase activity"/>
    <property type="evidence" value="ECO:0007669"/>
    <property type="project" value="InterPro"/>
</dbReference>
<dbReference type="AlphaFoldDB" id="A0AA41ZHZ3"/>
<dbReference type="RefSeq" id="WP_265896115.1">
    <property type="nucleotide sequence ID" value="NZ_JAPIVE010000002.1"/>
</dbReference>
<protein>
    <submittedName>
        <fullName evidence="2">CmcJ/NvfI family oxidoreductase</fullName>
    </submittedName>
</protein>
<dbReference type="Proteomes" id="UP001165678">
    <property type="component" value="Unassembled WGS sequence"/>
</dbReference>
<evidence type="ECO:0000256" key="1">
    <source>
        <dbReference type="SAM" id="MobiDB-lite"/>
    </source>
</evidence>
<sequence>MTDRDRASRSERAWINYQVRQAAPLQILVDPEGETGKRIEPEHDRVEVTLHDVRADRAPTFDQQGVAFVEAQELAMDVTQQAVREQHYSRAVADFLSQSLGASEVVVFDHTLRGVDGHRRPAQHVHTDYARDAGRQRLFDVLEASRAADWANGHFGIVNLWRPVAYPAELDPLVFVDTATVAAQDWVNIDIIYPDRQGQIQGLTHSPDHHWWYQSRMSPEEAVIFNAFDSGKRVPVPHTSATLSRPSPNARPRQSIESRALVRYPD</sequence>
<organism evidence="2 3">
    <name type="scientific">Larsenimonas rhizosphaerae</name>
    <dbReference type="NCBI Taxonomy" id="2944682"/>
    <lineage>
        <taxon>Bacteria</taxon>
        <taxon>Pseudomonadati</taxon>
        <taxon>Pseudomonadota</taxon>
        <taxon>Gammaproteobacteria</taxon>
        <taxon>Oceanospirillales</taxon>
        <taxon>Halomonadaceae</taxon>
        <taxon>Larsenimonas</taxon>
    </lineage>
</organism>
<gene>
    <name evidence="2" type="ORF">OQ287_08065</name>
</gene>
<accession>A0AA41ZHZ3</accession>
<comment type="caution">
    <text evidence="2">The sequence shown here is derived from an EMBL/GenBank/DDBJ whole genome shotgun (WGS) entry which is preliminary data.</text>
</comment>
<reference evidence="2" key="1">
    <citation type="submission" date="2022-11" db="EMBL/GenBank/DDBJ databases">
        <title>Larsenimonas rhizosphaerae sp. nov., isolated from a tidal mudflat.</title>
        <authorList>
            <person name="Lee S.D."/>
            <person name="Kim I.S."/>
        </authorList>
    </citation>
    <scope>NUCLEOTIDE SEQUENCE</scope>
    <source>
        <strain evidence="2">GH2-1</strain>
    </source>
</reference>